<dbReference type="InterPro" id="IPR000209">
    <property type="entry name" value="Peptidase_S8/S53_dom"/>
</dbReference>
<keyword evidence="9 12" id="KW-0472">Membrane</keyword>
<dbReference type="InterPro" id="IPR023834">
    <property type="entry name" value="T7SS_pept_S8A_mycosin"/>
</dbReference>
<evidence type="ECO:0000256" key="7">
    <source>
        <dbReference type="ARBA" id="ARBA00022825"/>
    </source>
</evidence>
<dbReference type="Pfam" id="PF00082">
    <property type="entry name" value="Peptidase_S8"/>
    <property type="match status" value="1"/>
</dbReference>
<dbReference type="PROSITE" id="PS00136">
    <property type="entry name" value="SUBTILASE_ASP"/>
    <property type="match status" value="1"/>
</dbReference>
<dbReference type="PANTHER" id="PTHR43806">
    <property type="entry name" value="PEPTIDASE S8"/>
    <property type="match status" value="1"/>
</dbReference>
<dbReference type="InterPro" id="IPR023827">
    <property type="entry name" value="Peptidase_S8_Asp-AS"/>
</dbReference>
<dbReference type="Proteomes" id="UP000680750">
    <property type="component" value="Chromosome"/>
</dbReference>
<feature type="chain" id="PRO_5038626469" evidence="13">
    <location>
        <begin position="34"/>
        <end position="424"/>
    </location>
</feature>
<proteinExistence type="inferred from homology"/>
<keyword evidence="4 15" id="KW-0645">Protease</keyword>
<dbReference type="KEGG" id="aser:Asera_65400"/>
<dbReference type="PROSITE" id="PS51892">
    <property type="entry name" value="SUBTILASE"/>
    <property type="match status" value="1"/>
</dbReference>
<evidence type="ECO:0000256" key="9">
    <source>
        <dbReference type="ARBA" id="ARBA00023136"/>
    </source>
</evidence>
<sequence>MRRAGASRPVALLVAACVAALTGTFAPSAPALAEDQCAQPGKSAKGVSWAQLALDPQSVWPFTTGAGVLVGVVDTGVDASNAQLDGHVGTGTSFLKGGGDGDTDCVGHGTGMAGVIVAQQSDSVGFYGIAPGAKVLPVAVTKQIDDTTQSDDGTPDPATVAKGIRYAVDHGASVVNVSIVVHTDDSALKSAVAYALDKGRVVVAAVGVEASEPKKKTPYPAAYPGVLGVGAVGPDETLQEGSATGSYVDLVAPGAGVTTTARKKGLTTASGSDVAAAEVSATVALIRARWPQLGPEQIERRLKATASPTPGGPNSHEYGAGMVNPHRAITETMSEHSPAALPGYQRARRSAADIERGRVWAGSSRLALLIAALSVLAGLVVVGAAVAIPRGRRRRWSVRLATPPRDSPEDDLPAPPVELFDKMP</sequence>
<comment type="caution">
    <text evidence="10">Lacks conserved residue(s) required for the propagation of feature annotation.</text>
</comment>
<dbReference type="AlphaFoldDB" id="A0A810LD04"/>
<keyword evidence="13" id="KW-0732">Signal</keyword>
<evidence type="ECO:0000256" key="5">
    <source>
        <dbReference type="ARBA" id="ARBA00022692"/>
    </source>
</evidence>
<dbReference type="PANTHER" id="PTHR43806:SF11">
    <property type="entry name" value="CEREVISIN-RELATED"/>
    <property type="match status" value="1"/>
</dbReference>
<dbReference type="NCBIfam" id="TIGR03921">
    <property type="entry name" value="T7SS_mycosin"/>
    <property type="match status" value="1"/>
</dbReference>
<evidence type="ECO:0000256" key="12">
    <source>
        <dbReference type="SAM" id="Phobius"/>
    </source>
</evidence>
<dbReference type="SUPFAM" id="SSF52743">
    <property type="entry name" value="Subtilisin-like"/>
    <property type="match status" value="1"/>
</dbReference>
<comment type="subcellular location">
    <subcellularLocation>
        <location evidence="1">Cell membrane</location>
        <topology evidence="1">Single-pass membrane protein</topology>
    </subcellularLocation>
</comment>
<feature type="transmembrane region" description="Helical" evidence="12">
    <location>
        <begin position="366"/>
        <end position="388"/>
    </location>
</feature>
<evidence type="ECO:0000259" key="14">
    <source>
        <dbReference type="Pfam" id="PF00082"/>
    </source>
</evidence>
<feature type="signal peptide" evidence="13">
    <location>
        <begin position="1"/>
        <end position="33"/>
    </location>
</feature>
<dbReference type="GO" id="GO:0006508">
    <property type="term" value="P:proteolysis"/>
    <property type="evidence" value="ECO:0007669"/>
    <property type="project" value="UniProtKB-KW"/>
</dbReference>
<evidence type="ECO:0000313" key="15">
    <source>
        <dbReference type="EMBL" id="BCJ32432.1"/>
    </source>
</evidence>
<dbReference type="PRINTS" id="PR00723">
    <property type="entry name" value="SUBTILISIN"/>
</dbReference>
<keyword evidence="5 12" id="KW-0812">Transmembrane</keyword>
<evidence type="ECO:0000256" key="1">
    <source>
        <dbReference type="ARBA" id="ARBA00004162"/>
    </source>
</evidence>
<name>A0A810LD04_9ACTN</name>
<comment type="similarity">
    <text evidence="2 10">Belongs to the peptidase S8 family.</text>
</comment>
<evidence type="ECO:0000256" key="6">
    <source>
        <dbReference type="ARBA" id="ARBA00022801"/>
    </source>
</evidence>
<dbReference type="Gene3D" id="3.40.50.200">
    <property type="entry name" value="Peptidase S8/S53 domain"/>
    <property type="match status" value="1"/>
</dbReference>
<evidence type="ECO:0000256" key="3">
    <source>
        <dbReference type="ARBA" id="ARBA00022475"/>
    </source>
</evidence>
<evidence type="ECO:0000256" key="11">
    <source>
        <dbReference type="SAM" id="MobiDB-lite"/>
    </source>
</evidence>
<evidence type="ECO:0000256" key="8">
    <source>
        <dbReference type="ARBA" id="ARBA00022989"/>
    </source>
</evidence>
<keyword evidence="3" id="KW-1003">Cell membrane</keyword>
<organism evidence="15 16">
    <name type="scientific">Actinocatenispora sera</name>
    <dbReference type="NCBI Taxonomy" id="390989"/>
    <lineage>
        <taxon>Bacteria</taxon>
        <taxon>Bacillati</taxon>
        <taxon>Actinomycetota</taxon>
        <taxon>Actinomycetes</taxon>
        <taxon>Micromonosporales</taxon>
        <taxon>Micromonosporaceae</taxon>
        <taxon>Actinocatenispora</taxon>
    </lineage>
</organism>
<feature type="region of interest" description="Disordered" evidence="11">
    <location>
        <begin position="399"/>
        <end position="424"/>
    </location>
</feature>
<evidence type="ECO:0000256" key="13">
    <source>
        <dbReference type="SAM" id="SignalP"/>
    </source>
</evidence>
<evidence type="ECO:0000256" key="2">
    <source>
        <dbReference type="ARBA" id="ARBA00011073"/>
    </source>
</evidence>
<dbReference type="InterPro" id="IPR036852">
    <property type="entry name" value="Peptidase_S8/S53_dom_sf"/>
</dbReference>
<accession>A0A810LD04</accession>
<evidence type="ECO:0000256" key="10">
    <source>
        <dbReference type="PROSITE-ProRule" id="PRU01240"/>
    </source>
</evidence>
<dbReference type="InterPro" id="IPR050131">
    <property type="entry name" value="Peptidase_S8_subtilisin-like"/>
</dbReference>
<dbReference type="GO" id="GO:0004252">
    <property type="term" value="F:serine-type endopeptidase activity"/>
    <property type="evidence" value="ECO:0007669"/>
    <property type="project" value="InterPro"/>
</dbReference>
<feature type="domain" description="Peptidase S8/S53" evidence="14">
    <location>
        <begin position="65"/>
        <end position="321"/>
    </location>
</feature>
<dbReference type="EMBL" id="AP023354">
    <property type="protein sequence ID" value="BCJ32432.1"/>
    <property type="molecule type" value="Genomic_DNA"/>
</dbReference>
<protein>
    <submittedName>
        <fullName evidence="15">Type VII secretion-associated serine protease</fullName>
    </submittedName>
</protein>
<dbReference type="InterPro" id="IPR015500">
    <property type="entry name" value="Peptidase_S8_subtilisin-rel"/>
</dbReference>
<dbReference type="GO" id="GO:0005886">
    <property type="term" value="C:plasma membrane"/>
    <property type="evidence" value="ECO:0007669"/>
    <property type="project" value="UniProtKB-SubCell"/>
</dbReference>
<keyword evidence="7" id="KW-0720">Serine protease</keyword>
<keyword evidence="16" id="KW-1185">Reference proteome</keyword>
<gene>
    <name evidence="15" type="ORF">Asera_65400</name>
</gene>
<evidence type="ECO:0000256" key="4">
    <source>
        <dbReference type="ARBA" id="ARBA00022670"/>
    </source>
</evidence>
<evidence type="ECO:0000313" key="16">
    <source>
        <dbReference type="Proteomes" id="UP000680750"/>
    </source>
</evidence>
<keyword evidence="6" id="KW-0378">Hydrolase</keyword>
<reference evidence="15" key="1">
    <citation type="submission" date="2020-08" db="EMBL/GenBank/DDBJ databases">
        <title>Whole genome shotgun sequence of Actinocatenispora sera NBRC 101916.</title>
        <authorList>
            <person name="Komaki H."/>
            <person name="Tamura T."/>
        </authorList>
    </citation>
    <scope>NUCLEOTIDE SEQUENCE</scope>
    <source>
        <strain evidence="15">NBRC 101916</strain>
    </source>
</reference>
<keyword evidence="8 12" id="KW-1133">Transmembrane helix</keyword>